<proteinExistence type="predicted"/>
<name>A0ABU8CBB8_9GAMM</name>
<protein>
    <submittedName>
        <fullName evidence="1">Alpha/beta hydrolase</fullName>
    </submittedName>
</protein>
<keyword evidence="1" id="KW-0378">Hydrolase</keyword>
<dbReference type="EMBL" id="JALAAR010000023">
    <property type="protein sequence ID" value="MEH8019284.1"/>
    <property type="molecule type" value="Genomic_DNA"/>
</dbReference>
<keyword evidence="2" id="KW-1185">Reference proteome</keyword>
<evidence type="ECO:0000313" key="2">
    <source>
        <dbReference type="Proteomes" id="UP001375382"/>
    </source>
</evidence>
<dbReference type="Gene3D" id="3.40.50.1820">
    <property type="entry name" value="alpha/beta hydrolase"/>
    <property type="match status" value="1"/>
</dbReference>
<gene>
    <name evidence="1" type="ORF">MN202_18775</name>
</gene>
<organism evidence="1 2">
    <name type="scientific">Rheinheimera muenzenbergensis</name>
    <dbReference type="NCBI Taxonomy" id="1193628"/>
    <lineage>
        <taxon>Bacteria</taxon>
        <taxon>Pseudomonadati</taxon>
        <taxon>Pseudomonadota</taxon>
        <taxon>Gammaproteobacteria</taxon>
        <taxon>Chromatiales</taxon>
        <taxon>Chromatiaceae</taxon>
        <taxon>Rheinheimera</taxon>
    </lineage>
</organism>
<reference evidence="1 2" key="1">
    <citation type="journal article" date="2023" name="Ecotoxicol. Environ. Saf.">
        <title>Mercury remediation potential of mercury-resistant strain Rheinheimera metallidurans sp. nov. isolated from a municipal waste dumping site.</title>
        <authorList>
            <person name="Yadav V."/>
            <person name="Manjhi A."/>
            <person name="Vadakedath N."/>
        </authorList>
    </citation>
    <scope>NUCLEOTIDE SEQUENCE [LARGE SCALE GENOMIC DNA]</scope>
    <source>
        <strain evidence="1 2">E-49</strain>
    </source>
</reference>
<dbReference type="SUPFAM" id="SSF53474">
    <property type="entry name" value="alpha/beta-Hydrolases"/>
    <property type="match status" value="1"/>
</dbReference>
<evidence type="ECO:0000313" key="1">
    <source>
        <dbReference type="EMBL" id="MEH8019284.1"/>
    </source>
</evidence>
<sequence length="600" mass="66560">MQHNLLHNSAIVLSIAEFTDDIQFTAGDQMLQHGHPSRLCLLVILLLFTLQGCSQGKHIYWKKSAAAPVEVVNGLLAYQYIALNQQSDAVLADYCQQLTTQRSPGYQLYLLQLSCAQRWLALPLSSAEQAVAISYYNRALLPLVRAAITDRDTSALNLQLNIELDSDESGQAFEQLFLAADLQAYDPFILRQQDNGLGITVVGQRKNSGSEQDRYFPPEGIFRPLTVMPVKLDFSNPVMPLLTLRGIYMQQQQRWPIAQQQYGLNYDPASAYLCLVESAVADQLEKAGLFNADKVEDKLGIYAIEPLSKDKIPLLMIHGLNSSPLIWRRLSWAIFSNPQLAAKYQVWHAFYPTGPPPFFNAMRLRKLTDELLLHISPNLQAVAANNMLLVGHSMGGIISKTFVQNSDNTLWDTTFYRSPAELAVDDDTRRTLEDIFIFTAKPYVKAVMFIDTPHRGAATADGWIGRLASAMITLPKAMKSVFSQMWQVLTQDDIKPAMRGYMSGSGPNSVDVLSPRHPLVQQLTQLPLQAPVYSVIGNDEPGRCKDVVSCPGLTDSVVPYNSAHLAAAAAEIVVPSEHNSYQSPAAIEFILQILSAKIVL</sequence>
<comment type="caution">
    <text evidence="1">The sequence shown here is derived from an EMBL/GenBank/DDBJ whole genome shotgun (WGS) entry which is preliminary data.</text>
</comment>
<accession>A0ABU8CBB8</accession>
<dbReference type="RefSeq" id="WP_335737681.1">
    <property type="nucleotide sequence ID" value="NZ_JALAAR010000023.1"/>
</dbReference>
<dbReference type="Proteomes" id="UP001375382">
    <property type="component" value="Unassembled WGS sequence"/>
</dbReference>
<dbReference type="InterPro" id="IPR029058">
    <property type="entry name" value="AB_hydrolase_fold"/>
</dbReference>
<dbReference type="GO" id="GO:0016787">
    <property type="term" value="F:hydrolase activity"/>
    <property type="evidence" value="ECO:0007669"/>
    <property type="project" value="UniProtKB-KW"/>
</dbReference>